<evidence type="ECO:0000313" key="1">
    <source>
        <dbReference type="EMBL" id="CAH1597314.1"/>
    </source>
</evidence>
<name>A0AAU9QP41_9VIBR</name>
<organism evidence="1 2">
    <name type="scientific">Vibrio jasicida</name>
    <dbReference type="NCBI Taxonomy" id="766224"/>
    <lineage>
        <taxon>Bacteria</taxon>
        <taxon>Pseudomonadati</taxon>
        <taxon>Pseudomonadota</taxon>
        <taxon>Gammaproteobacteria</taxon>
        <taxon>Vibrionales</taxon>
        <taxon>Vibrionaceae</taxon>
        <taxon>Vibrio</taxon>
    </lineage>
</organism>
<proteinExistence type="predicted"/>
<gene>
    <name evidence="1" type="ORF">THF1A12_320007</name>
</gene>
<dbReference type="Proteomes" id="UP001295462">
    <property type="component" value="Unassembled WGS sequence"/>
</dbReference>
<protein>
    <submittedName>
        <fullName evidence="1">Uncharacterized protein</fullName>
    </submittedName>
</protein>
<dbReference type="AlphaFoldDB" id="A0AAU9QP41"/>
<dbReference type="EMBL" id="CAKMUD010000086">
    <property type="protein sequence ID" value="CAH1597314.1"/>
    <property type="molecule type" value="Genomic_DNA"/>
</dbReference>
<sequence length="153" mass="17538">MGKVMNADNVEKDISPSLKAMVALAKYVLQEAGPKWHLFKYSTDAQGDPLGDVWGHKLTSISDIENYFEMRHQKYCDLFGFKVFLSVERIGDFQPYGLETIVIDFKQSTKEYVIENDFDMAGTTHTIRSVEDLANLMNCNMFPDSREYARFGN</sequence>
<evidence type="ECO:0000313" key="2">
    <source>
        <dbReference type="Proteomes" id="UP001295462"/>
    </source>
</evidence>
<accession>A0AAU9QP41</accession>
<comment type="caution">
    <text evidence="1">The sequence shown here is derived from an EMBL/GenBank/DDBJ whole genome shotgun (WGS) entry which is preliminary data.</text>
</comment>
<reference evidence="1" key="1">
    <citation type="submission" date="2022-01" db="EMBL/GenBank/DDBJ databases">
        <authorList>
            <person name="Lagorce A."/>
        </authorList>
    </citation>
    <scope>NUCLEOTIDE SEQUENCE</scope>
    <source>
        <strain evidence="1">Th15_F1_A12</strain>
    </source>
</reference>